<dbReference type="RefSeq" id="WP_377470305.1">
    <property type="nucleotide sequence ID" value="NZ_JBHLWN010000045.1"/>
</dbReference>
<feature type="transmembrane region" description="Helical" evidence="6">
    <location>
        <begin position="164"/>
        <end position="181"/>
    </location>
</feature>
<dbReference type="InterPro" id="IPR051461">
    <property type="entry name" value="UPF0750_membrane"/>
</dbReference>
<protein>
    <submittedName>
        <fullName evidence="7">YitT family protein</fullName>
    </submittedName>
</protein>
<feature type="transmembrane region" description="Helical" evidence="6">
    <location>
        <begin position="40"/>
        <end position="60"/>
    </location>
</feature>
<keyword evidence="8" id="KW-1185">Reference proteome</keyword>
<organism evidence="7 8">
    <name type="scientific">Paenibacillus chartarius</name>
    <dbReference type="NCBI Taxonomy" id="747481"/>
    <lineage>
        <taxon>Bacteria</taxon>
        <taxon>Bacillati</taxon>
        <taxon>Bacillota</taxon>
        <taxon>Bacilli</taxon>
        <taxon>Bacillales</taxon>
        <taxon>Paenibacillaceae</taxon>
        <taxon>Paenibacillus</taxon>
    </lineage>
</organism>
<proteinExistence type="predicted"/>
<evidence type="ECO:0000256" key="4">
    <source>
        <dbReference type="ARBA" id="ARBA00022989"/>
    </source>
</evidence>
<feature type="transmembrane region" description="Helical" evidence="6">
    <location>
        <begin position="67"/>
        <end position="85"/>
    </location>
</feature>
<gene>
    <name evidence="7" type="ORF">ACFFK0_11385</name>
</gene>
<keyword evidence="2" id="KW-1003">Cell membrane</keyword>
<evidence type="ECO:0000256" key="1">
    <source>
        <dbReference type="ARBA" id="ARBA00004651"/>
    </source>
</evidence>
<dbReference type="InterPro" id="IPR003740">
    <property type="entry name" value="YitT"/>
</dbReference>
<dbReference type="Pfam" id="PF02588">
    <property type="entry name" value="YitT_membrane"/>
    <property type="match status" value="1"/>
</dbReference>
<feature type="transmembrane region" description="Helical" evidence="6">
    <location>
        <begin position="97"/>
        <end position="117"/>
    </location>
</feature>
<evidence type="ECO:0000256" key="5">
    <source>
        <dbReference type="ARBA" id="ARBA00023136"/>
    </source>
</evidence>
<evidence type="ECO:0000313" key="8">
    <source>
        <dbReference type="Proteomes" id="UP001589776"/>
    </source>
</evidence>
<keyword evidence="4 6" id="KW-1133">Transmembrane helix</keyword>
<evidence type="ECO:0000256" key="3">
    <source>
        <dbReference type="ARBA" id="ARBA00022692"/>
    </source>
</evidence>
<name>A0ABV6DK78_9BACL</name>
<keyword evidence="5 6" id="KW-0472">Membrane</keyword>
<dbReference type="PANTHER" id="PTHR33545:SF5">
    <property type="entry name" value="UPF0750 MEMBRANE PROTEIN YITT"/>
    <property type="match status" value="1"/>
</dbReference>
<sequence>MNRPLSIAAGCLLISLGLIVLKHSQVVTGGTAGLTLTLSYIFDIPFALLFFVINIPFYFIAVIQMGWNFMLSTMISVILVTIMTAADRWLPGFEVNIFIGTILGSVLCGVGLTTLFVNRASLGGVNILALFLQKRYKMNPGTVNFVFDTSIVMLGFYSVGVLQGVLSIASVFIVSTIIGLYKKKILAGTQLAANTPRGTAAG</sequence>
<evidence type="ECO:0000313" key="7">
    <source>
        <dbReference type="EMBL" id="MFC0213051.1"/>
    </source>
</evidence>
<dbReference type="EMBL" id="JBHLWN010000045">
    <property type="protein sequence ID" value="MFC0213051.1"/>
    <property type="molecule type" value="Genomic_DNA"/>
</dbReference>
<comment type="subcellular location">
    <subcellularLocation>
        <location evidence="1">Cell membrane</location>
        <topology evidence="1">Multi-pass membrane protein</topology>
    </subcellularLocation>
</comment>
<reference evidence="7 8" key="1">
    <citation type="submission" date="2024-09" db="EMBL/GenBank/DDBJ databases">
        <authorList>
            <person name="Sun Q."/>
            <person name="Mori K."/>
        </authorList>
    </citation>
    <scope>NUCLEOTIDE SEQUENCE [LARGE SCALE GENOMIC DNA]</scope>
    <source>
        <strain evidence="7 8">CCM 7759</strain>
    </source>
</reference>
<evidence type="ECO:0000256" key="2">
    <source>
        <dbReference type="ARBA" id="ARBA00022475"/>
    </source>
</evidence>
<accession>A0ABV6DK78</accession>
<comment type="caution">
    <text evidence="7">The sequence shown here is derived from an EMBL/GenBank/DDBJ whole genome shotgun (WGS) entry which is preliminary data.</text>
</comment>
<keyword evidence="3 6" id="KW-0812">Transmembrane</keyword>
<dbReference type="PANTHER" id="PTHR33545">
    <property type="entry name" value="UPF0750 MEMBRANE PROTEIN YITT-RELATED"/>
    <property type="match status" value="1"/>
</dbReference>
<dbReference type="Proteomes" id="UP001589776">
    <property type="component" value="Unassembled WGS sequence"/>
</dbReference>
<evidence type="ECO:0000256" key="6">
    <source>
        <dbReference type="SAM" id="Phobius"/>
    </source>
</evidence>